<accession>A0A1J6HB51</accession>
<dbReference type="Gene3D" id="3.90.226.10">
    <property type="entry name" value="2-enoyl-CoA Hydratase, Chain A, domain 1"/>
    <property type="match status" value="1"/>
</dbReference>
<sequence>MAIVDIKREGPIAVARYDRGGKANALNEEAIKALIKAADELAADDSVQVVIIAGTGSRFSGGVDLKDENLWRTNADSVARHTAMSLGGVMCDRWRLLPQITIAAVEGPAVGGGGILALAADFRVLAEGAFFQFPEVRLGMTLGWGGLPLLSSLIGPTRAKRVLFANERIGEQDALNMGLCDKIAPAGGAVETAKIFAQTVAECPPLALRMTKRAIDQEHRANWAAPYQADQFYLARLIAESSGQSG</sequence>
<protein>
    <submittedName>
        <fullName evidence="3">Enoyl-CoA hydratase</fullName>
    </submittedName>
</protein>
<evidence type="ECO:0000256" key="1">
    <source>
        <dbReference type="ARBA" id="ARBA00005254"/>
    </source>
</evidence>
<gene>
    <name evidence="3" type="ORF">BLA27_27320</name>
</gene>
<reference evidence="3 4" key="1">
    <citation type="submission" date="2016-10" db="EMBL/GenBank/DDBJ databases">
        <title>The Draft Genome Sequence of the Potato Rhizosphere Bacteria Ochrobactrum sp. IPA7.2.</title>
        <authorList>
            <person name="Gogoleva N.E."/>
            <person name="Khlopko Y.A."/>
            <person name="Burygin G.L."/>
            <person name="Plotnikov A.O."/>
        </authorList>
    </citation>
    <scope>NUCLEOTIDE SEQUENCE [LARGE SCALE GENOMIC DNA]</scope>
    <source>
        <strain evidence="3 4">IPA7.2</strain>
    </source>
</reference>
<organism evidence="3 4">
    <name type="scientific">Brucella cytisi</name>
    <dbReference type="NCBI Taxonomy" id="407152"/>
    <lineage>
        <taxon>Bacteria</taxon>
        <taxon>Pseudomonadati</taxon>
        <taxon>Pseudomonadota</taxon>
        <taxon>Alphaproteobacteria</taxon>
        <taxon>Hyphomicrobiales</taxon>
        <taxon>Brucellaceae</taxon>
        <taxon>Brucella/Ochrobactrum group</taxon>
        <taxon>Brucella</taxon>
    </lineage>
</organism>
<dbReference type="AlphaFoldDB" id="A0A1J6HB51"/>
<dbReference type="Proteomes" id="UP000182985">
    <property type="component" value="Unassembled WGS sequence"/>
</dbReference>
<evidence type="ECO:0000256" key="2">
    <source>
        <dbReference type="RuleBase" id="RU003707"/>
    </source>
</evidence>
<dbReference type="OrthoDB" id="7332872at2"/>
<dbReference type="PANTHER" id="PTHR11941:SF54">
    <property type="entry name" value="ENOYL-COA HYDRATASE, MITOCHONDRIAL"/>
    <property type="match status" value="1"/>
</dbReference>
<dbReference type="EMBL" id="MOEC01000058">
    <property type="protein sequence ID" value="OIS90340.1"/>
    <property type="molecule type" value="Genomic_DNA"/>
</dbReference>
<proteinExistence type="inferred from homology"/>
<dbReference type="Pfam" id="PF00378">
    <property type="entry name" value="ECH_1"/>
    <property type="match status" value="1"/>
</dbReference>
<dbReference type="InterPro" id="IPR001753">
    <property type="entry name" value="Enoyl-CoA_hydra/iso"/>
</dbReference>
<comment type="similarity">
    <text evidence="1 2">Belongs to the enoyl-CoA hydratase/isomerase family.</text>
</comment>
<dbReference type="PROSITE" id="PS00166">
    <property type="entry name" value="ENOYL_COA_HYDRATASE"/>
    <property type="match status" value="1"/>
</dbReference>
<dbReference type="GO" id="GO:0006635">
    <property type="term" value="P:fatty acid beta-oxidation"/>
    <property type="evidence" value="ECO:0007669"/>
    <property type="project" value="TreeGrafter"/>
</dbReference>
<keyword evidence="4" id="KW-1185">Reference proteome</keyword>
<dbReference type="InterPro" id="IPR029045">
    <property type="entry name" value="ClpP/crotonase-like_dom_sf"/>
</dbReference>
<comment type="caution">
    <text evidence="3">The sequence shown here is derived from an EMBL/GenBank/DDBJ whole genome shotgun (WGS) entry which is preliminary data.</text>
</comment>
<evidence type="ECO:0000313" key="4">
    <source>
        <dbReference type="Proteomes" id="UP000182985"/>
    </source>
</evidence>
<dbReference type="RefSeq" id="WP_071634496.1">
    <property type="nucleotide sequence ID" value="NZ_JBCAUP010000047.1"/>
</dbReference>
<dbReference type="CDD" id="cd06558">
    <property type="entry name" value="crotonase-like"/>
    <property type="match status" value="1"/>
</dbReference>
<dbReference type="GO" id="GO:0003824">
    <property type="term" value="F:catalytic activity"/>
    <property type="evidence" value="ECO:0007669"/>
    <property type="project" value="InterPro"/>
</dbReference>
<dbReference type="SUPFAM" id="SSF52096">
    <property type="entry name" value="ClpP/crotonase"/>
    <property type="match status" value="1"/>
</dbReference>
<evidence type="ECO:0000313" key="3">
    <source>
        <dbReference type="EMBL" id="OIS90340.1"/>
    </source>
</evidence>
<dbReference type="PANTHER" id="PTHR11941">
    <property type="entry name" value="ENOYL-COA HYDRATASE-RELATED"/>
    <property type="match status" value="1"/>
</dbReference>
<name>A0A1J6HB51_9HYPH</name>
<dbReference type="InterPro" id="IPR018376">
    <property type="entry name" value="Enoyl-CoA_hyd/isom_CS"/>
</dbReference>